<dbReference type="GO" id="GO:0016740">
    <property type="term" value="F:transferase activity"/>
    <property type="evidence" value="ECO:0007669"/>
    <property type="project" value="UniProtKB-KW"/>
</dbReference>
<evidence type="ECO:0000256" key="2">
    <source>
        <dbReference type="ARBA" id="ARBA00022898"/>
    </source>
</evidence>
<name>A0ABM9M9Y9_9MYCO</name>
<evidence type="ECO:0000313" key="4">
    <source>
        <dbReference type="EMBL" id="CAJ1580030.1"/>
    </source>
</evidence>
<protein>
    <submittedName>
        <fullName evidence="4">Cysteine synthase family protein</fullName>
        <ecNumber evidence="4">2.5.1.-</ecNumber>
    </submittedName>
</protein>
<dbReference type="Gene3D" id="3.40.50.1100">
    <property type="match status" value="2"/>
</dbReference>
<organism evidence="4 5">
    <name type="scientific">[Mycobacterium] wendilense</name>
    <dbReference type="NCBI Taxonomy" id="3064284"/>
    <lineage>
        <taxon>Bacteria</taxon>
        <taxon>Bacillati</taxon>
        <taxon>Actinomycetota</taxon>
        <taxon>Actinomycetes</taxon>
        <taxon>Mycobacteriales</taxon>
        <taxon>Mycobacteriaceae</taxon>
        <taxon>Mycolicibacter</taxon>
    </lineage>
</organism>
<proteinExistence type="predicted"/>
<keyword evidence="5" id="KW-1185">Reference proteome</keyword>
<accession>A0ABM9M9Y9</accession>
<dbReference type="CDD" id="cd01561">
    <property type="entry name" value="CBS_like"/>
    <property type="match status" value="1"/>
</dbReference>
<comment type="cofactor">
    <cofactor evidence="1">
        <name>pyridoxal 5'-phosphate</name>
        <dbReference type="ChEBI" id="CHEBI:597326"/>
    </cofactor>
</comment>
<evidence type="ECO:0000256" key="1">
    <source>
        <dbReference type="ARBA" id="ARBA00001933"/>
    </source>
</evidence>
<dbReference type="Proteomes" id="UP001190466">
    <property type="component" value="Chromosome"/>
</dbReference>
<reference evidence="4 5" key="1">
    <citation type="submission" date="2023-08" db="EMBL/GenBank/DDBJ databases">
        <authorList>
            <person name="Folkvardsen B D."/>
            <person name="Norman A."/>
        </authorList>
    </citation>
    <scope>NUCLEOTIDE SEQUENCE [LARGE SCALE GENOMIC DNA]</scope>
    <source>
        <strain evidence="4 5">Mu0050</strain>
    </source>
</reference>
<dbReference type="Pfam" id="PF00291">
    <property type="entry name" value="PALP"/>
    <property type="match status" value="1"/>
</dbReference>
<evidence type="ECO:0000313" key="5">
    <source>
        <dbReference type="Proteomes" id="UP001190466"/>
    </source>
</evidence>
<dbReference type="InterPro" id="IPR050214">
    <property type="entry name" value="Cys_Synth/Cystath_Beta-Synth"/>
</dbReference>
<gene>
    <name evidence="4" type="ORF">MU0050_000809</name>
</gene>
<feature type="domain" description="Tryptophan synthase beta chain-like PALP" evidence="3">
    <location>
        <begin position="14"/>
        <end position="301"/>
    </location>
</feature>
<evidence type="ECO:0000259" key="3">
    <source>
        <dbReference type="Pfam" id="PF00291"/>
    </source>
</evidence>
<keyword evidence="4" id="KW-0808">Transferase</keyword>
<dbReference type="InterPro" id="IPR036052">
    <property type="entry name" value="TrpB-like_PALP_sf"/>
</dbReference>
<dbReference type="EMBL" id="OY726395">
    <property type="protein sequence ID" value="CAJ1580030.1"/>
    <property type="molecule type" value="Genomic_DNA"/>
</dbReference>
<dbReference type="InterPro" id="IPR001926">
    <property type="entry name" value="TrpB-like_PALP"/>
</dbReference>
<dbReference type="EC" id="2.5.1.-" evidence="4"/>
<dbReference type="PANTHER" id="PTHR10314">
    <property type="entry name" value="CYSTATHIONINE BETA-SYNTHASE"/>
    <property type="match status" value="1"/>
</dbReference>
<keyword evidence="2" id="KW-0663">Pyridoxal phosphate</keyword>
<sequence>MTLVTGPKRIYDNVTQTVGNTPLVRLTNQLAVDNAELLLKLEYYNPTASVKDRLSVGAINYAERTGQLAPGGTIVAASSGNLGIGLAAAGASRGYRVVIVIYEDTSYERKVVIQNLGAELVLTPAADGVRGSLEEAERIATRTPGAFFLNQFTIPVNREVHRETTGREIWDDTAGDVDAVVLGVGSGGTVSGVGSILKEKNPNIKIFAVEPDNSAVLSGENFNPHKLYGLGPNFKSPNFEDDVVDEILRITEDDAAATARDLARYAGIPAGVSGGAAVAAARKVAARQDPSLRTIVALVPDSADRYISSYLFQETFDEDGALRTHA</sequence>
<dbReference type="SUPFAM" id="SSF53686">
    <property type="entry name" value="Tryptophan synthase beta subunit-like PLP-dependent enzymes"/>
    <property type="match status" value="1"/>
</dbReference>